<dbReference type="InterPro" id="IPR052111">
    <property type="entry name" value="Spermatogenesis_Ciliary_MAP"/>
</dbReference>
<dbReference type="EMBL" id="BDIP01003760">
    <property type="protein sequence ID" value="GIQ88091.1"/>
    <property type="molecule type" value="Genomic_DNA"/>
</dbReference>
<dbReference type="AlphaFoldDB" id="A0A9K3GMQ3"/>
<dbReference type="PANTHER" id="PTHR12509:SF9">
    <property type="entry name" value="SPERM FLAGELLAR PROTEIN 1 ISOFORM X1"/>
    <property type="match status" value="1"/>
</dbReference>
<keyword evidence="4" id="KW-1185">Reference proteome</keyword>
<gene>
    <name evidence="3" type="ORF">KIPB_010263</name>
</gene>
<feature type="region of interest" description="Disordered" evidence="1">
    <location>
        <begin position="144"/>
        <end position="164"/>
    </location>
</feature>
<dbReference type="InterPro" id="IPR010441">
    <property type="entry name" value="CH_2"/>
</dbReference>
<dbReference type="PANTHER" id="PTHR12509">
    <property type="entry name" value="SPERMATOGENESIS-ASSOCIATED 4-RELATED"/>
    <property type="match status" value="1"/>
</dbReference>
<protein>
    <recommendedName>
        <fullName evidence="2">CH-like domain-containing protein</fullName>
    </recommendedName>
</protein>
<evidence type="ECO:0000313" key="4">
    <source>
        <dbReference type="Proteomes" id="UP000265618"/>
    </source>
</evidence>
<feature type="non-terminal residue" evidence="3">
    <location>
        <position position="1"/>
    </location>
</feature>
<reference evidence="3 4" key="1">
    <citation type="journal article" date="2018" name="PLoS ONE">
        <title>The draft genome of Kipferlia bialata reveals reductive genome evolution in fornicate parasites.</title>
        <authorList>
            <person name="Tanifuji G."/>
            <person name="Takabayashi S."/>
            <person name="Kume K."/>
            <person name="Takagi M."/>
            <person name="Nakayama T."/>
            <person name="Kamikawa R."/>
            <person name="Inagaki Y."/>
            <person name="Hashimoto T."/>
        </authorList>
    </citation>
    <scope>NUCLEOTIDE SEQUENCE [LARGE SCALE GENOMIC DNA]</scope>
    <source>
        <strain evidence="3">NY0173</strain>
    </source>
</reference>
<dbReference type="GO" id="GO:0005930">
    <property type="term" value="C:axoneme"/>
    <property type="evidence" value="ECO:0007669"/>
    <property type="project" value="TreeGrafter"/>
</dbReference>
<organism evidence="3 4">
    <name type="scientific">Kipferlia bialata</name>
    <dbReference type="NCBI Taxonomy" id="797122"/>
    <lineage>
        <taxon>Eukaryota</taxon>
        <taxon>Metamonada</taxon>
        <taxon>Carpediemonas-like organisms</taxon>
        <taxon>Kipferlia</taxon>
    </lineage>
</organism>
<name>A0A9K3GMQ3_9EUKA</name>
<feature type="domain" description="CH-like" evidence="2">
    <location>
        <begin position="36"/>
        <end position="81"/>
    </location>
</feature>
<evidence type="ECO:0000313" key="3">
    <source>
        <dbReference type="EMBL" id="GIQ88091.1"/>
    </source>
</evidence>
<dbReference type="Pfam" id="PF06294">
    <property type="entry name" value="CH_2"/>
    <property type="match status" value="1"/>
</dbReference>
<dbReference type="OrthoDB" id="193300at2759"/>
<evidence type="ECO:0000256" key="1">
    <source>
        <dbReference type="SAM" id="MobiDB-lite"/>
    </source>
</evidence>
<dbReference type="Proteomes" id="UP000265618">
    <property type="component" value="Unassembled WGS sequence"/>
</dbReference>
<dbReference type="GO" id="GO:0051493">
    <property type="term" value="P:regulation of cytoskeleton organization"/>
    <property type="evidence" value="ECO:0007669"/>
    <property type="project" value="TreeGrafter"/>
</dbReference>
<dbReference type="Gene3D" id="1.10.418.10">
    <property type="entry name" value="Calponin-like domain"/>
    <property type="match status" value="1"/>
</dbReference>
<feature type="compositionally biased region" description="Basic and acidic residues" evidence="1">
    <location>
        <begin position="154"/>
        <end position="164"/>
    </location>
</feature>
<accession>A0A9K3GMQ3</accession>
<comment type="caution">
    <text evidence="3">The sequence shown here is derived from an EMBL/GenBank/DDBJ whole genome shotgun (WGS) entry which is preliminary data.</text>
</comment>
<dbReference type="SUPFAM" id="SSF47576">
    <property type="entry name" value="Calponin-homology domain, CH-domain"/>
    <property type="match status" value="1"/>
</dbReference>
<dbReference type="GO" id="GO:0008017">
    <property type="term" value="F:microtubule binding"/>
    <property type="evidence" value="ECO:0007669"/>
    <property type="project" value="TreeGrafter"/>
</dbReference>
<evidence type="ECO:0000259" key="2">
    <source>
        <dbReference type="Pfam" id="PF06294"/>
    </source>
</evidence>
<proteinExistence type="predicted"/>
<dbReference type="InterPro" id="IPR036872">
    <property type="entry name" value="CH_dom_sf"/>
</dbReference>
<sequence length="164" mass="18367">FCHNVSRKSYLASCSFPPRNTMNADYVFDEDTLQALYQWVDEIPLSRPKRNMSRDFSDGVLMAEVMHHFFPRLSGYHDVSSKTGEGVDGTFEHLVQAMLAQHMPVSAPTQQMGGVDSMYADVERDLHDDSETDSNIDLWTGASEHTISAEDPSTLEKKKGCCGN</sequence>